<organism evidence="2 3">
    <name type="scientific">Pleurodeles waltl</name>
    <name type="common">Iberian ribbed newt</name>
    <dbReference type="NCBI Taxonomy" id="8319"/>
    <lineage>
        <taxon>Eukaryota</taxon>
        <taxon>Metazoa</taxon>
        <taxon>Chordata</taxon>
        <taxon>Craniata</taxon>
        <taxon>Vertebrata</taxon>
        <taxon>Euteleostomi</taxon>
        <taxon>Amphibia</taxon>
        <taxon>Batrachia</taxon>
        <taxon>Caudata</taxon>
        <taxon>Salamandroidea</taxon>
        <taxon>Salamandridae</taxon>
        <taxon>Pleurodelinae</taxon>
        <taxon>Pleurodeles</taxon>
    </lineage>
</organism>
<accession>A0AAV7Q7J2</accession>
<dbReference type="EMBL" id="JANPWB010000010">
    <property type="protein sequence ID" value="KAJ1136321.1"/>
    <property type="molecule type" value="Genomic_DNA"/>
</dbReference>
<dbReference type="Proteomes" id="UP001066276">
    <property type="component" value="Chromosome 6"/>
</dbReference>
<evidence type="ECO:0000256" key="1">
    <source>
        <dbReference type="SAM" id="MobiDB-lite"/>
    </source>
</evidence>
<keyword evidence="3" id="KW-1185">Reference proteome</keyword>
<protein>
    <submittedName>
        <fullName evidence="2">Uncharacterized protein</fullName>
    </submittedName>
</protein>
<evidence type="ECO:0000313" key="2">
    <source>
        <dbReference type="EMBL" id="KAJ1136321.1"/>
    </source>
</evidence>
<feature type="region of interest" description="Disordered" evidence="1">
    <location>
        <begin position="1"/>
        <end position="20"/>
    </location>
</feature>
<dbReference type="AlphaFoldDB" id="A0AAV7Q7J2"/>
<feature type="compositionally biased region" description="Gly residues" evidence="1">
    <location>
        <begin position="1"/>
        <end position="15"/>
    </location>
</feature>
<name>A0AAV7Q7J2_PLEWA</name>
<sequence length="176" mass="18866">MGGAKTFGSGSGESGGSLEESLVEALDSNVQLSINEALAKALGPLTSHLKGFARQQGWLPSIAAAAETPSQPAKPSKVKAKTKKWAHSEAFERLSGAVLEERGYSNSRAQEATSDNSEWVTTRSKLELEVFSSMWFAGLQSLLPKIFVLSREVFRVPGIVVTIGVVRSVGSINFWL</sequence>
<comment type="caution">
    <text evidence="2">The sequence shown here is derived from an EMBL/GenBank/DDBJ whole genome shotgun (WGS) entry which is preliminary data.</text>
</comment>
<reference evidence="2" key="1">
    <citation type="journal article" date="2022" name="bioRxiv">
        <title>Sequencing and chromosome-scale assembly of the giantPleurodeles waltlgenome.</title>
        <authorList>
            <person name="Brown T."/>
            <person name="Elewa A."/>
            <person name="Iarovenko S."/>
            <person name="Subramanian E."/>
            <person name="Araus A.J."/>
            <person name="Petzold A."/>
            <person name="Susuki M."/>
            <person name="Suzuki K.-i.T."/>
            <person name="Hayashi T."/>
            <person name="Toyoda A."/>
            <person name="Oliveira C."/>
            <person name="Osipova E."/>
            <person name="Leigh N.D."/>
            <person name="Simon A."/>
            <person name="Yun M.H."/>
        </authorList>
    </citation>
    <scope>NUCLEOTIDE SEQUENCE</scope>
    <source>
        <strain evidence="2">20211129_DDA</strain>
        <tissue evidence="2">Liver</tissue>
    </source>
</reference>
<proteinExistence type="predicted"/>
<evidence type="ECO:0000313" key="3">
    <source>
        <dbReference type="Proteomes" id="UP001066276"/>
    </source>
</evidence>
<gene>
    <name evidence="2" type="ORF">NDU88_002738</name>
</gene>